<dbReference type="AlphaFoldDB" id="A0A1Q9DRA9"/>
<keyword evidence="2" id="KW-1185">Reference proteome</keyword>
<gene>
    <name evidence="1" type="ORF">AK812_SmicGene19917</name>
</gene>
<dbReference type="Proteomes" id="UP000186817">
    <property type="component" value="Unassembled WGS sequence"/>
</dbReference>
<dbReference type="EMBL" id="LSRX01000424">
    <property type="protein sequence ID" value="OLP97719.1"/>
    <property type="molecule type" value="Genomic_DNA"/>
</dbReference>
<proteinExistence type="predicted"/>
<organism evidence="1 2">
    <name type="scientific">Symbiodinium microadriaticum</name>
    <name type="common">Dinoflagellate</name>
    <name type="synonym">Zooxanthella microadriatica</name>
    <dbReference type="NCBI Taxonomy" id="2951"/>
    <lineage>
        <taxon>Eukaryota</taxon>
        <taxon>Sar</taxon>
        <taxon>Alveolata</taxon>
        <taxon>Dinophyceae</taxon>
        <taxon>Suessiales</taxon>
        <taxon>Symbiodiniaceae</taxon>
        <taxon>Symbiodinium</taxon>
    </lineage>
</organism>
<reference evidence="1 2" key="1">
    <citation type="submission" date="2016-02" db="EMBL/GenBank/DDBJ databases">
        <title>Genome analysis of coral dinoflagellate symbionts highlights evolutionary adaptations to a symbiotic lifestyle.</title>
        <authorList>
            <person name="Aranda M."/>
            <person name="Li Y."/>
            <person name="Liew Y.J."/>
            <person name="Baumgarten S."/>
            <person name="Simakov O."/>
            <person name="Wilson M."/>
            <person name="Piel J."/>
            <person name="Ashoor H."/>
            <person name="Bougouffa S."/>
            <person name="Bajic V.B."/>
            <person name="Ryu T."/>
            <person name="Ravasi T."/>
            <person name="Bayer T."/>
            <person name="Micklem G."/>
            <person name="Kim H."/>
            <person name="Bhak J."/>
            <person name="Lajeunesse T.C."/>
            <person name="Voolstra C.R."/>
        </authorList>
    </citation>
    <scope>NUCLEOTIDE SEQUENCE [LARGE SCALE GENOMIC DNA]</scope>
    <source>
        <strain evidence="1 2">CCMP2467</strain>
    </source>
</reference>
<evidence type="ECO:0000313" key="2">
    <source>
        <dbReference type="Proteomes" id="UP000186817"/>
    </source>
</evidence>
<dbReference type="OrthoDB" id="10469540at2759"/>
<accession>A0A1Q9DRA9</accession>
<evidence type="ECO:0000313" key="1">
    <source>
        <dbReference type="EMBL" id="OLP97719.1"/>
    </source>
</evidence>
<sequence length="719" mass="81832">MLGEAEAGKSPLGRSVLMAQVRHNQHRFKARGTPCIRCTAEIDFLRGEPGSVIMGDFLDDTTLSNLSVKTLKYFLDVGLYESMVWARWGATKWVQNEPRAAADNIYDEDKLPKDLDFVPSVPFAAFWDSIKSAFTSEASRAHADAILKRTAILLNSKTHVYYRPAGINQDPVQRFAINRAEYLTDAGKELFGKYLDGEREFAADFEDEVRREQTWVDRIMTRRKEERKPDFKKRKEVREALFGRENDVPREVHVKREFPAEEAAFFKKAKTWSHELRNTATGTIDLDSPERSTTAFSRISVTVSRVPIVPSTESVGIPSASSSAIPNAVMPELEEFIDTELAEEADFFEEMGDQMDIAGDEEKECMKIDVHGKTTQKSRKEKEKWGRSVQMFLNKGPLALIKLLTKDGILQKPTKCPHCASASVGPLKYCKQWNGYVYRCSKRACHCRIWPHSFHPIFYHSKGKGSDLNMQASVLFCATIGIPQVSTHLLFDVDAKAVARIYNNLEIARAKFVRRQEKAIVYGGWCDVEADEVDLGKGFLDVTAGQKKGVTTAWEQWGGLVERGRPESLRLFRLNPAATKARAPGPGPIRKRDWKPIAHKHLLGRRVILHTDGARAYKMKLDKVIHCNVVHKQKKKIVRGKVTWEKPHYTKVYDLKLPDGQKLTVKSGTQIIDRSAQWLYWNRNKNLWAKTGDRVESYRGVVYKVTNRGEELLEVDEVR</sequence>
<protein>
    <submittedName>
        <fullName evidence="1">Uncharacterized protein</fullName>
    </submittedName>
</protein>
<name>A0A1Q9DRA9_SYMMI</name>
<comment type="caution">
    <text evidence="1">The sequence shown here is derived from an EMBL/GenBank/DDBJ whole genome shotgun (WGS) entry which is preliminary data.</text>
</comment>